<evidence type="ECO:0000313" key="2">
    <source>
        <dbReference type="Proteomes" id="UP001160625"/>
    </source>
</evidence>
<keyword evidence="2" id="KW-1185">Reference proteome</keyword>
<gene>
    <name evidence="1" type="ORF">QGN17_09300</name>
</gene>
<accession>A0ABT6N0U7</accession>
<proteinExistence type="predicted"/>
<protein>
    <submittedName>
        <fullName evidence="1">Uncharacterized protein</fullName>
    </submittedName>
</protein>
<sequence>MGGQHTPGPWEIGQTSTYEEALVAPKSGRTVAYAAWDGGSGCHLAIENDADAQLIAAAPDLLEALNWLREFWRPGSNHDTREVEDALATADAAIAKALSLATVERK</sequence>
<evidence type="ECO:0000313" key="1">
    <source>
        <dbReference type="EMBL" id="MDH7638924.1"/>
    </source>
</evidence>
<dbReference type="EMBL" id="JARYGZ010000001">
    <property type="protein sequence ID" value="MDH7638924.1"/>
    <property type="molecule type" value="Genomic_DNA"/>
</dbReference>
<dbReference type="RefSeq" id="WP_281044196.1">
    <property type="nucleotide sequence ID" value="NZ_JARYGZ010000001.1"/>
</dbReference>
<reference evidence="1" key="1">
    <citation type="submission" date="2023-04" db="EMBL/GenBank/DDBJ databases">
        <title>Sphingomonas sp. MAHUQ-71 isolated from rice field.</title>
        <authorList>
            <person name="Huq M.A."/>
        </authorList>
    </citation>
    <scope>NUCLEOTIDE SEQUENCE</scope>
    <source>
        <strain evidence="1">MAHUQ-71</strain>
    </source>
</reference>
<organism evidence="1 2">
    <name type="scientific">Sphingomonas oryzagri</name>
    <dbReference type="NCBI Taxonomy" id="3042314"/>
    <lineage>
        <taxon>Bacteria</taxon>
        <taxon>Pseudomonadati</taxon>
        <taxon>Pseudomonadota</taxon>
        <taxon>Alphaproteobacteria</taxon>
        <taxon>Sphingomonadales</taxon>
        <taxon>Sphingomonadaceae</taxon>
        <taxon>Sphingomonas</taxon>
    </lineage>
</organism>
<name>A0ABT6N0U7_9SPHN</name>
<comment type="caution">
    <text evidence="1">The sequence shown here is derived from an EMBL/GenBank/DDBJ whole genome shotgun (WGS) entry which is preliminary data.</text>
</comment>
<dbReference type="Proteomes" id="UP001160625">
    <property type="component" value="Unassembled WGS sequence"/>
</dbReference>